<feature type="signal peptide" evidence="1">
    <location>
        <begin position="1"/>
        <end position="27"/>
    </location>
</feature>
<reference evidence="3 4" key="1">
    <citation type="submission" date="2020-09" db="EMBL/GenBank/DDBJ databases">
        <title>Genome sequences of type strains of Chitinophaga qingshengii and Chitinophaga varians.</title>
        <authorList>
            <person name="Kittiwongwattana C."/>
        </authorList>
    </citation>
    <scope>NUCLEOTIDE SEQUENCE [LARGE SCALE GENOMIC DNA]</scope>
    <source>
        <strain evidence="3 4">JCM 30026</strain>
    </source>
</reference>
<dbReference type="PANTHER" id="PTHR34677">
    <property type="match status" value="1"/>
</dbReference>
<organism evidence="3 4">
    <name type="scientific">Chitinophaga qingshengii</name>
    <dbReference type="NCBI Taxonomy" id="1569794"/>
    <lineage>
        <taxon>Bacteria</taxon>
        <taxon>Pseudomonadati</taxon>
        <taxon>Bacteroidota</taxon>
        <taxon>Chitinophagia</taxon>
        <taxon>Chitinophagales</taxon>
        <taxon>Chitinophagaceae</taxon>
        <taxon>Chitinophaga</taxon>
    </lineage>
</organism>
<dbReference type="NCBIfam" id="TIGR04131">
    <property type="entry name" value="Bac_Flav_CTERM"/>
    <property type="match status" value="1"/>
</dbReference>
<dbReference type="InterPro" id="IPR002126">
    <property type="entry name" value="Cadherin-like_dom"/>
</dbReference>
<dbReference type="RefSeq" id="WP_188090163.1">
    <property type="nucleotide sequence ID" value="NZ_JACVFC010000003.1"/>
</dbReference>
<dbReference type="InterPro" id="IPR026341">
    <property type="entry name" value="T9SS_type_B"/>
</dbReference>
<name>A0ABR7TRC0_9BACT</name>
<sequence length="2273" mass="236772">MKKSYTWNIRLFLLTCVVMLCSVQALAQYTLTQLEAGGVYTAVAKDNADNVYATRYNPTTKLYDVVKFQGGAGTGSVVYAGLTHGTNGQFDAPWGIAVNSGGVIFILNSFESENGQIIRLRPPYNSPEVVQKGRYFTAITVDNTDNIYTLEWDGGSRYQVMQYKKDIEHLSGYLISSGVPLPGGGASYPWGIAITSTKDIYITDFLENNGGGVFKLSWPVYNATPLLTGKNVTALAVDKADNLYTTELATPTTSRIVKYTDPTKAGTEVDASLTASAPSYALGLAVVNNGTVFAGDGAAPGNGRLLKLLAPTTVASITRMNPDPTNAGTVHFKVVYADNVTGVTTNAFTVKSTGNLSPAPAVTGVSGSGTTYDVAVNTGTGNGAGSVQLEAGSTGITPAIGNVPYTGETYNIDRMPPAVSFTSVPLLITNGQTANFRFTANKPNVVYQGKLDNGASNNVTSPVSLTGLTEGTHTYSVSGTDAVGNISANAVHTWTIDLTPPAVQSVSLPAPGTYHIGQALDFTVNMSEIVYPNVNLTPDATSSPYLEITIGSVTRKAYYHAGAATNAWTFRYTITDGDNDADGIQAGNTLYTNGIILTDAVANSIAPTLNNIAGNIVKVTSKRPVVTFGTPVIINATTVRMPVSFDEPVTGLSATGISALGAPNGITVTNFTPNKTTVTDNYTFDMWFQPNNKGTISVRLYPNVVTSVTTQNTNLMADAPNFTFDNTVPVVTSVNLPADSYYKAGQTLIFTVNFSKPLTVNAGPSLLYLPVTIGSTTVRALYQSGSGSSALTFAYTVQAGDNDADGIALNQPLVDAGGRLSDGYGNATNPALNGVGSSAGIKVNTIIPNVTISTAAVSPVNGTFTADITFTDPVTGLLASAFTATNASVDNLSTSDNIHYTIDVTPATDGPVKLSLPAGAVQNIGGNDNNASNELQLTADFTSPTVVAVTGPGDGYYNETKKLTFTVVFSEVVQVNTAGGTPYMAINLSSGVVPAAYMSGSGTNTLTFGYPIQPQDDAPNGITLGGGISLGGGGLIADQAGNNAVLVLSNVPDFKNVIVNTTHPTVILTSAAPALVNGAFDVTITFSEKVTGLSTAGIAVTNGTMTNLRTTGGIIYTLTITPIADGNITIAIPADKATNIADNGNIASNVLQRTADITAPVLQNLKVPANGWYKTGDQLFFELTYNKTVQINTGTPSIALQIGQANVQATYAAGNGTNKLIFRYIVKNGDQDMDGIAYTNILTGDITDIAGNAVPAAIPAISTSNVLVNTIAPVTTKVTLPTDGYYNATHTLTFTVDFNEPVTVTGTPSLPVIIGTNIASARYTGGSGTNTLSFKYAVQNGDLDMDGIDIGPLLSLNGGSIKDPAGLDAVLTLNGIQNSHLVKVNTTHTTVILSTTTTQVNAPFTVNAVFGEAVTGLTTGDINVTNGQVSNLQTSDNITYTFAVTPVTDGSISIFIPADAAVNIGANGNQLSNTLSVIADATAPVLQNLKVPANGWYKTGDQLDFELTYNEAVQINSGIPSIGLQIGQANAEATYTAGTGTNKLTFRYTVKDGDQDMNGIAYTNRVTGNITDLAGNAAPAAIPVIATNNVLVNTIPPVTTKVTLPADGYYNATKTLTFAVTFNEPVTVTGTPSLPVIIGTGTVGATYTGGSGTTALSFSYTVQNGDTDMDGIDLGAALLLNGGTVKDPAGLDAVLTLNGIQNTHKVNINTTHPAATLTTTATRVNAPFTVKAVFSEAVTGMGLSGIRVTNGTASALQTIDNITYTFTVAPATDGNVSVFVAADAANNIGSNGNQVSNTLSITADMTAPVVAAGQQFNINQYSAAGTEIGHIAATDASGILQNWSIVSDLSGAFSIDPITGKLSVKDATLLNKQVNTTVKISVTVSDGLNTGTAQEVKISVIYVPLAPTAIAIDRAAVSENLPAGSVVGKFTTTTPEPGATFTYTLVSGSGDDDNNSFGIVGDQLQTNAVLVYATKHTYSVRIRTTQNNGLFTEKAFVVQVLQVNQAPTLDIVPDQAMCNITDKQTYQLTGASPVEAGQTLRYAVQSDKDFFSTLSVDAAGLLSYSLKSNVSGIAHITVTVKDNGGTANGGVDTLRRTFTLTVNALPQISITPDKTGDISKGDIITLTATGGNSYSWSPATGILDGQQTATLRIRALQPATYEVTATNTYGCTNTQQIHINVVSDFKVDATNILTPNGDGKNDRWVIRNLDSYPNNEVTIYDRTGRVIFHRRNYSNDWDGTLNGHPLAEGTYYYLLKMDGTDKVAKGFITIIRD</sequence>
<dbReference type="Gene3D" id="2.60.40.10">
    <property type="entry name" value="Immunoglobulins"/>
    <property type="match status" value="1"/>
</dbReference>
<comment type="caution">
    <text evidence="3">The sequence shown here is derived from an EMBL/GenBank/DDBJ whole genome shotgun (WGS) entry which is preliminary data.</text>
</comment>
<feature type="chain" id="PRO_5046462048" evidence="1">
    <location>
        <begin position="28"/>
        <end position="2273"/>
    </location>
</feature>
<evidence type="ECO:0000256" key="1">
    <source>
        <dbReference type="SAM" id="SignalP"/>
    </source>
</evidence>
<dbReference type="Gene3D" id="2.120.10.30">
    <property type="entry name" value="TolB, C-terminal domain"/>
    <property type="match status" value="1"/>
</dbReference>
<dbReference type="PANTHER" id="PTHR34677:SF3">
    <property type="entry name" value="BACTERIAL IG-LIKE DOMAIN-CONTAINING PROTEIN"/>
    <property type="match status" value="1"/>
</dbReference>
<accession>A0ABR7TRC0</accession>
<dbReference type="InterPro" id="IPR044048">
    <property type="entry name" value="Big_12"/>
</dbReference>
<dbReference type="Pfam" id="PF13585">
    <property type="entry name" value="CHU_C"/>
    <property type="match status" value="1"/>
</dbReference>
<dbReference type="PROSITE" id="PS50268">
    <property type="entry name" value="CADHERIN_2"/>
    <property type="match status" value="1"/>
</dbReference>
<feature type="domain" description="Cadherin" evidence="2">
    <location>
        <begin position="1909"/>
        <end position="2009"/>
    </location>
</feature>
<protein>
    <submittedName>
        <fullName evidence="3">Gliding motility-associated C-terminal domain-containing protein</fullName>
    </submittedName>
</protein>
<dbReference type="Gene3D" id="2.60.40.60">
    <property type="entry name" value="Cadherins"/>
    <property type="match status" value="2"/>
</dbReference>
<dbReference type="SUPFAM" id="SSF63829">
    <property type="entry name" value="Calcium-dependent phosphotriesterase"/>
    <property type="match status" value="1"/>
</dbReference>
<dbReference type="InterPro" id="IPR013783">
    <property type="entry name" value="Ig-like_fold"/>
</dbReference>
<keyword evidence="4" id="KW-1185">Reference proteome</keyword>
<keyword evidence="1" id="KW-0732">Signal</keyword>
<dbReference type="EMBL" id="JACVFC010000003">
    <property type="protein sequence ID" value="MBC9933037.1"/>
    <property type="molecule type" value="Genomic_DNA"/>
</dbReference>
<dbReference type="Proteomes" id="UP000659124">
    <property type="component" value="Unassembled WGS sequence"/>
</dbReference>
<dbReference type="Pfam" id="PF19078">
    <property type="entry name" value="Big_12"/>
    <property type="match status" value="4"/>
</dbReference>
<gene>
    <name evidence="3" type="ORF">ICL07_21795</name>
</gene>
<evidence type="ECO:0000313" key="4">
    <source>
        <dbReference type="Proteomes" id="UP000659124"/>
    </source>
</evidence>
<evidence type="ECO:0000313" key="3">
    <source>
        <dbReference type="EMBL" id="MBC9933037.1"/>
    </source>
</evidence>
<proteinExistence type="predicted"/>
<dbReference type="InterPro" id="IPR011042">
    <property type="entry name" value="6-blade_b-propeller_TolB-like"/>
</dbReference>
<evidence type="ECO:0000259" key="2">
    <source>
        <dbReference type="PROSITE" id="PS50268"/>
    </source>
</evidence>